<comment type="caution">
    <text evidence="2">The sequence shown here is derived from an EMBL/GenBank/DDBJ whole genome shotgun (WGS) entry which is preliminary data.</text>
</comment>
<evidence type="ECO:0000256" key="1">
    <source>
        <dbReference type="SAM" id="MobiDB-lite"/>
    </source>
</evidence>
<reference evidence="2 3" key="1">
    <citation type="journal article" date="2019" name="Int. J. Syst. Evol. Microbiol.">
        <title>The Global Catalogue of Microorganisms (GCM) 10K type strain sequencing project: providing services to taxonomists for standard genome sequencing and annotation.</title>
        <authorList>
            <consortium name="The Broad Institute Genomics Platform"/>
            <consortium name="The Broad Institute Genome Sequencing Center for Infectious Disease"/>
            <person name="Wu L."/>
            <person name="Ma J."/>
        </authorList>
    </citation>
    <scope>NUCLEOTIDE SEQUENCE [LARGE SCALE GENOMIC DNA]</scope>
    <source>
        <strain evidence="2 3">JCM 16327</strain>
    </source>
</reference>
<name>A0AAV3SXQ7_9EURY</name>
<sequence length="68" mass="7396">MCVLRDHRSRRPHRPPARVSPNTKGGGGLLSGMARKLLKVGIALILLYVAVKFLTGSDEGEEAVDRID</sequence>
<accession>A0AAV3SXQ7</accession>
<organism evidence="2 3">
    <name type="scientific">Salarchaeum japonicum</name>
    <dbReference type="NCBI Taxonomy" id="555573"/>
    <lineage>
        <taxon>Archaea</taxon>
        <taxon>Methanobacteriati</taxon>
        <taxon>Methanobacteriota</taxon>
        <taxon>Stenosarchaea group</taxon>
        <taxon>Halobacteria</taxon>
        <taxon>Halobacteriales</taxon>
        <taxon>Halobacteriaceae</taxon>
    </lineage>
</organism>
<evidence type="ECO:0000313" key="2">
    <source>
        <dbReference type="EMBL" id="GAA0643937.1"/>
    </source>
</evidence>
<feature type="compositionally biased region" description="Basic residues" evidence="1">
    <location>
        <begin position="7"/>
        <end position="16"/>
    </location>
</feature>
<protein>
    <submittedName>
        <fullName evidence="2">Uncharacterized protein</fullName>
    </submittedName>
</protein>
<feature type="region of interest" description="Disordered" evidence="1">
    <location>
        <begin position="1"/>
        <end position="26"/>
    </location>
</feature>
<evidence type="ECO:0000313" key="3">
    <source>
        <dbReference type="Proteomes" id="UP001500194"/>
    </source>
</evidence>
<proteinExistence type="predicted"/>
<dbReference type="AlphaFoldDB" id="A0AAV3SXQ7"/>
<dbReference type="EMBL" id="BAAADU010000002">
    <property type="protein sequence ID" value="GAA0643937.1"/>
    <property type="molecule type" value="Genomic_DNA"/>
</dbReference>
<keyword evidence="3" id="KW-1185">Reference proteome</keyword>
<gene>
    <name evidence="2" type="ORF">GCM10009019_02220</name>
</gene>
<dbReference type="Proteomes" id="UP001500194">
    <property type="component" value="Unassembled WGS sequence"/>
</dbReference>